<dbReference type="GO" id="GO:0008289">
    <property type="term" value="F:lipid binding"/>
    <property type="evidence" value="ECO:0007669"/>
    <property type="project" value="InterPro"/>
</dbReference>
<feature type="chain" id="PRO_5005520176" evidence="1">
    <location>
        <begin position="23"/>
        <end position="269"/>
    </location>
</feature>
<protein>
    <submittedName>
        <fullName evidence="2">Putative apolipoprotein d/lipocalin</fullName>
    </submittedName>
</protein>
<dbReference type="InterPro" id="IPR022272">
    <property type="entry name" value="Lipocalin_CS"/>
</dbReference>
<dbReference type="GO" id="GO:0007420">
    <property type="term" value="P:brain development"/>
    <property type="evidence" value="ECO:0007669"/>
    <property type="project" value="InterPro"/>
</dbReference>
<dbReference type="GO" id="GO:0000302">
    <property type="term" value="P:response to reactive oxygen species"/>
    <property type="evidence" value="ECO:0007669"/>
    <property type="project" value="TreeGrafter"/>
</dbReference>
<organism evidence="2">
    <name type="scientific">Tabanus bromius</name>
    <name type="common">Band-eyed brown horse fly</name>
    <dbReference type="NCBI Taxonomy" id="304241"/>
    <lineage>
        <taxon>Eukaryota</taxon>
        <taxon>Metazoa</taxon>
        <taxon>Ecdysozoa</taxon>
        <taxon>Arthropoda</taxon>
        <taxon>Hexapoda</taxon>
        <taxon>Insecta</taxon>
        <taxon>Pterygota</taxon>
        <taxon>Neoptera</taxon>
        <taxon>Endopterygota</taxon>
        <taxon>Diptera</taxon>
        <taxon>Brachycera</taxon>
        <taxon>Tabanomorpha</taxon>
        <taxon>Tabanoidea</taxon>
        <taxon>Tabanidae</taxon>
        <taxon>Tabanus</taxon>
    </lineage>
</organism>
<dbReference type="InterPro" id="IPR002969">
    <property type="entry name" value="ApolipopD"/>
</dbReference>
<feature type="signal peptide" evidence="1">
    <location>
        <begin position="1"/>
        <end position="22"/>
    </location>
</feature>
<reference evidence="2" key="1">
    <citation type="journal article" date="2015" name="Insect Biochem. Mol. Biol.">
        <title>An insight into the sialome of the horse fly, Tabanus bromius.</title>
        <authorList>
            <person name="Ribeiro J.M."/>
            <person name="Kazimirova M."/>
            <person name="Takac P."/>
            <person name="Andersen J.F."/>
            <person name="Francischetti I.M."/>
        </authorList>
    </citation>
    <scope>NUCLEOTIDE SEQUENCE</scope>
</reference>
<keyword evidence="1" id="KW-0732">Signal</keyword>
<dbReference type="InterPro" id="IPR012674">
    <property type="entry name" value="Calycin"/>
</dbReference>
<accession>A0A0K8TRK0</accession>
<name>A0A0K8TRK0_TABBR</name>
<dbReference type="GO" id="GO:0006869">
    <property type="term" value="P:lipid transport"/>
    <property type="evidence" value="ECO:0007669"/>
    <property type="project" value="InterPro"/>
</dbReference>
<dbReference type="PANTHER" id="PTHR10612:SF49">
    <property type="entry name" value="APOLIPOPROTEIN D-LIKE PROTEIN"/>
    <property type="match status" value="1"/>
</dbReference>
<dbReference type="SUPFAM" id="SSF50814">
    <property type="entry name" value="Lipocalins"/>
    <property type="match status" value="1"/>
</dbReference>
<evidence type="ECO:0000313" key="2">
    <source>
        <dbReference type="EMBL" id="JAI16994.1"/>
    </source>
</evidence>
<sequence>MSKVFVSSAVLLILSTVANTNGHTYHTGSCPSVEPMSGFNMRDFLGVWYAIQKTSTASTCIIYNITVGDEPGQYKVQQLSQHFVLGLTPLRHEYTYTGVITVPDDDVPARMRVRFPLSVAGSASFTVFMSDFTTYAGIYTCQKIGFIHRRSATLLSRTRTLDKMYVDKMRTRLGAYGVDPFDLSIIEQRNCPNERSEGVNINIDEDTFSAQSVANVFRKAGEKIGDGVEVVVDTGKKLYNKFTNGTEDDRNARLITEPAVENDAEWIRI</sequence>
<dbReference type="Gene3D" id="2.40.128.20">
    <property type="match status" value="1"/>
</dbReference>
<dbReference type="AlphaFoldDB" id="A0A0K8TRK0"/>
<dbReference type="GO" id="GO:0005737">
    <property type="term" value="C:cytoplasm"/>
    <property type="evidence" value="ECO:0007669"/>
    <property type="project" value="TreeGrafter"/>
</dbReference>
<evidence type="ECO:0000256" key="1">
    <source>
        <dbReference type="SAM" id="SignalP"/>
    </source>
</evidence>
<dbReference type="PRINTS" id="PR01219">
    <property type="entry name" value="APOLIPOPROTD"/>
</dbReference>
<dbReference type="PANTHER" id="PTHR10612">
    <property type="entry name" value="APOLIPOPROTEIN D"/>
    <property type="match status" value="1"/>
</dbReference>
<dbReference type="PROSITE" id="PS00213">
    <property type="entry name" value="LIPOCALIN"/>
    <property type="match status" value="1"/>
</dbReference>
<keyword evidence="2" id="KW-0449">Lipoprotein</keyword>
<dbReference type="EMBL" id="GDAI01000609">
    <property type="protein sequence ID" value="JAI16994.1"/>
    <property type="molecule type" value="mRNA"/>
</dbReference>
<dbReference type="GO" id="GO:0042246">
    <property type="term" value="P:tissue regeneration"/>
    <property type="evidence" value="ECO:0007669"/>
    <property type="project" value="InterPro"/>
</dbReference>
<proteinExistence type="evidence at transcript level"/>
<dbReference type="GO" id="GO:0006629">
    <property type="term" value="P:lipid metabolic process"/>
    <property type="evidence" value="ECO:0007669"/>
    <property type="project" value="TreeGrafter"/>
</dbReference>